<reference evidence="1 2" key="1">
    <citation type="submission" date="2018-04" db="EMBL/GenBank/DDBJ databases">
        <title>Novel Campyloabacter and Helicobacter Species and Strains.</title>
        <authorList>
            <person name="Mannion A.J."/>
            <person name="Shen Z."/>
            <person name="Fox J.G."/>
        </authorList>
    </citation>
    <scope>NUCLEOTIDE SEQUENCE [LARGE SCALE GENOMIC DNA]</scope>
    <source>
        <strain evidence="1 2">MIT 17-337</strain>
    </source>
</reference>
<dbReference type="AlphaFoldDB" id="A0A3D8ICJ8"/>
<evidence type="ECO:0000313" key="1">
    <source>
        <dbReference type="EMBL" id="RDU62923.1"/>
    </source>
</evidence>
<proteinExistence type="predicted"/>
<keyword evidence="2" id="KW-1185">Reference proteome</keyword>
<comment type="caution">
    <text evidence="1">The sequence shown here is derived from an EMBL/GenBank/DDBJ whole genome shotgun (WGS) entry which is preliminary data.</text>
</comment>
<dbReference type="EMBL" id="NXLQ01000027">
    <property type="protein sequence ID" value="RDU62923.1"/>
    <property type="molecule type" value="Genomic_DNA"/>
</dbReference>
<organism evidence="1 2">
    <name type="scientific">Helicobacter didelphidarum</name>
    <dbReference type="NCBI Taxonomy" id="2040648"/>
    <lineage>
        <taxon>Bacteria</taxon>
        <taxon>Pseudomonadati</taxon>
        <taxon>Campylobacterota</taxon>
        <taxon>Epsilonproteobacteria</taxon>
        <taxon>Campylobacterales</taxon>
        <taxon>Helicobacteraceae</taxon>
        <taxon>Helicobacter</taxon>
    </lineage>
</organism>
<accession>A0A3D8ICJ8</accession>
<dbReference type="RefSeq" id="WP_115543649.1">
    <property type="nucleotide sequence ID" value="NZ_NXLQ01000027.1"/>
</dbReference>
<protein>
    <recommendedName>
        <fullName evidence="3">Plasmid replication protein RepL domain-containing protein</fullName>
    </recommendedName>
</protein>
<gene>
    <name evidence="1" type="ORF">CQA53_08875</name>
</gene>
<evidence type="ECO:0008006" key="3">
    <source>
        <dbReference type="Google" id="ProtNLM"/>
    </source>
</evidence>
<dbReference type="Proteomes" id="UP000256379">
    <property type="component" value="Unassembled WGS sequence"/>
</dbReference>
<sequence length="144" mass="16997">MGQTIIKILNQQKSEDVKFYKDKLIFFSRLDGKTLYFLMYMIQELVDYNKNYIELTNSFRTSCEKKLNFKLGGNSVPLHLMKLAKNGFIKKVGNSRCLYNPHLFYYADDEVAKTMQENFICDFDYENLKITISKVIHDDKVYLG</sequence>
<evidence type="ECO:0000313" key="2">
    <source>
        <dbReference type="Proteomes" id="UP000256379"/>
    </source>
</evidence>
<name>A0A3D8ICJ8_9HELI</name>